<evidence type="ECO:0008006" key="4">
    <source>
        <dbReference type="Google" id="ProtNLM"/>
    </source>
</evidence>
<dbReference type="Proteomes" id="UP000582643">
    <property type="component" value="Unassembled WGS sequence"/>
</dbReference>
<dbReference type="EMBL" id="JACHJY010000014">
    <property type="protein sequence ID" value="MBB4986677.1"/>
    <property type="molecule type" value="Genomic_DNA"/>
</dbReference>
<keyword evidence="3" id="KW-1185">Reference proteome</keyword>
<feature type="region of interest" description="Disordered" evidence="1">
    <location>
        <begin position="1"/>
        <end position="27"/>
    </location>
</feature>
<accession>A0A7W7U7U9</accession>
<proteinExistence type="predicted"/>
<comment type="caution">
    <text evidence="2">The sequence shown here is derived from an EMBL/GenBank/DDBJ whole genome shotgun (WGS) entry which is preliminary data.</text>
</comment>
<protein>
    <recommendedName>
        <fullName evidence="4">Histidine kinase/HSP90-like ATPase domain-containing protein</fullName>
    </recommendedName>
</protein>
<reference evidence="2 3" key="1">
    <citation type="submission" date="2020-08" db="EMBL/GenBank/DDBJ databases">
        <title>Genomic Encyclopedia of Type Strains, Phase III (KMG-III): the genomes of soil and plant-associated and newly described type strains.</title>
        <authorList>
            <person name="Whitman W."/>
        </authorList>
    </citation>
    <scope>NUCLEOTIDE SEQUENCE [LARGE SCALE GENOMIC DNA]</scope>
    <source>
        <strain evidence="2 3">SFB5A</strain>
    </source>
</reference>
<evidence type="ECO:0000313" key="3">
    <source>
        <dbReference type="Proteomes" id="UP000582643"/>
    </source>
</evidence>
<gene>
    <name evidence="2" type="ORF">GGE06_007648</name>
</gene>
<dbReference type="AlphaFoldDB" id="A0A7W7U7U9"/>
<evidence type="ECO:0000256" key="1">
    <source>
        <dbReference type="SAM" id="MobiDB-lite"/>
    </source>
</evidence>
<name>A0A7W7U7U9_9ACTN</name>
<organism evidence="2 3">
    <name type="scientific">Streptomyces nymphaeiformis</name>
    <dbReference type="NCBI Taxonomy" id="2663842"/>
    <lineage>
        <taxon>Bacteria</taxon>
        <taxon>Bacillati</taxon>
        <taxon>Actinomycetota</taxon>
        <taxon>Actinomycetes</taxon>
        <taxon>Kitasatosporales</taxon>
        <taxon>Streptomycetaceae</taxon>
        <taxon>Streptomyces</taxon>
    </lineage>
</organism>
<evidence type="ECO:0000313" key="2">
    <source>
        <dbReference type="EMBL" id="MBB4986677.1"/>
    </source>
</evidence>
<sequence>MRSRPVPATERCGRRSGGEGTGRAGQHGLEIVMAVAQSVEARREPGGKSITVRLPLE</sequence>